<evidence type="ECO:0000256" key="3">
    <source>
        <dbReference type="ARBA" id="ARBA00023163"/>
    </source>
</evidence>
<sequence>MARHRDQRARREALIEATYAAGGDLGLRALSLTDVAKRAGLTRGAVLYYYDDLDSLLVEAHAAGVARFCDERDREISGIEDPRRALDVAITMGLPSGPDDALMRLLYELDVMAGSSALHEQLVQELDRRQFATYHGIVSAGRRSGVFAPVLGDDLVATTLAMLEDGYGLHIVTDHTTTHDAAADGIRSVAEQLGCPTLRS</sequence>
<dbReference type="RefSeq" id="WP_163805778.1">
    <property type="nucleotide sequence ID" value="NZ_AP022620.1"/>
</dbReference>
<feature type="DNA-binding region" description="H-T-H motif" evidence="4">
    <location>
        <begin position="31"/>
        <end position="50"/>
    </location>
</feature>
<keyword evidence="1" id="KW-0805">Transcription regulation</keyword>
<evidence type="ECO:0000313" key="6">
    <source>
        <dbReference type="EMBL" id="BBZ78660.1"/>
    </source>
</evidence>
<keyword evidence="7" id="KW-1185">Reference proteome</keyword>
<dbReference type="GO" id="GO:0003700">
    <property type="term" value="F:DNA-binding transcription factor activity"/>
    <property type="evidence" value="ECO:0007669"/>
    <property type="project" value="TreeGrafter"/>
</dbReference>
<dbReference type="PROSITE" id="PS50977">
    <property type="entry name" value="HTH_TETR_2"/>
    <property type="match status" value="1"/>
</dbReference>
<gene>
    <name evidence="6" type="ORF">MANY_39970</name>
</gene>
<evidence type="ECO:0000256" key="4">
    <source>
        <dbReference type="PROSITE-ProRule" id="PRU00335"/>
    </source>
</evidence>
<evidence type="ECO:0000256" key="2">
    <source>
        <dbReference type="ARBA" id="ARBA00023125"/>
    </source>
</evidence>
<dbReference type="SUPFAM" id="SSF48498">
    <property type="entry name" value="Tetracyclin repressor-like, C-terminal domain"/>
    <property type="match status" value="1"/>
</dbReference>
<dbReference type="PANTHER" id="PTHR30055:SF234">
    <property type="entry name" value="HTH-TYPE TRANSCRIPTIONAL REGULATOR BETI"/>
    <property type="match status" value="1"/>
</dbReference>
<name>A0A6N4W9G0_9MYCO</name>
<evidence type="ECO:0000259" key="5">
    <source>
        <dbReference type="PROSITE" id="PS50977"/>
    </source>
</evidence>
<evidence type="ECO:0000313" key="7">
    <source>
        <dbReference type="Proteomes" id="UP000467249"/>
    </source>
</evidence>
<keyword evidence="2 4" id="KW-0238">DNA-binding</keyword>
<dbReference type="InterPro" id="IPR009057">
    <property type="entry name" value="Homeodomain-like_sf"/>
</dbReference>
<dbReference type="KEGG" id="many:MANY_39970"/>
<dbReference type="SUPFAM" id="SSF46689">
    <property type="entry name" value="Homeodomain-like"/>
    <property type="match status" value="1"/>
</dbReference>
<dbReference type="AlphaFoldDB" id="A0A6N4W9G0"/>
<accession>A0A6N4W9G0</accession>
<dbReference type="GO" id="GO:0000976">
    <property type="term" value="F:transcription cis-regulatory region binding"/>
    <property type="evidence" value="ECO:0007669"/>
    <property type="project" value="TreeGrafter"/>
</dbReference>
<dbReference type="Proteomes" id="UP000467249">
    <property type="component" value="Chromosome"/>
</dbReference>
<dbReference type="EMBL" id="AP022620">
    <property type="protein sequence ID" value="BBZ78660.1"/>
    <property type="molecule type" value="Genomic_DNA"/>
</dbReference>
<dbReference type="Gene3D" id="1.10.357.10">
    <property type="entry name" value="Tetracycline Repressor, domain 2"/>
    <property type="match status" value="1"/>
</dbReference>
<evidence type="ECO:0000256" key="1">
    <source>
        <dbReference type="ARBA" id="ARBA00023015"/>
    </source>
</evidence>
<keyword evidence="3" id="KW-0804">Transcription</keyword>
<proteinExistence type="predicted"/>
<reference evidence="6 7" key="1">
    <citation type="journal article" date="2019" name="Emerg. Microbes Infect.">
        <title>Comprehensive subspecies identification of 175 nontuberculous mycobacteria species based on 7547 genomic profiles.</title>
        <authorList>
            <person name="Matsumoto Y."/>
            <person name="Kinjo T."/>
            <person name="Motooka D."/>
            <person name="Nabeya D."/>
            <person name="Jung N."/>
            <person name="Uechi K."/>
            <person name="Horii T."/>
            <person name="Iida T."/>
            <person name="Fujita J."/>
            <person name="Nakamura S."/>
        </authorList>
    </citation>
    <scope>NUCLEOTIDE SEQUENCE [LARGE SCALE GENOMIC DNA]</scope>
    <source>
        <strain evidence="6 7">JCM 30275</strain>
    </source>
</reference>
<protein>
    <submittedName>
        <fullName evidence="6">TetR family transcriptional regulator</fullName>
    </submittedName>
</protein>
<feature type="domain" description="HTH tetR-type" evidence="5">
    <location>
        <begin position="8"/>
        <end position="68"/>
    </location>
</feature>
<dbReference type="InterPro" id="IPR001647">
    <property type="entry name" value="HTH_TetR"/>
</dbReference>
<dbReference type="InterPro" id="IPR050109">
    <property type="entry name" value="HTH-type_TetR-like_transc_reg"/>
</dbReference>
<organism evidence="6 7">
    <name type="scientific">Mycolicibacterium anyangense</name>
    <dbReference type="NCBI Taxonomy" id="1431246"/>
    <lineage>
        <taxon>Bacteria</taxon>
        <taxon>Bacillati</taxon>
        <taxon>Actinomycetota</taxon>
        <taxon>Actinomycetes</taxon>
        <taxon>Mycobacteriales</taxon>
        <taxon>Mycobacteriaceae</taxon>
        <taxon>Mycolicibacterium</taxon>
    </lineage>
</organism>
<dbReference type="PANTHER" id="PTHR30055">
    <property type="entry name" value="HTH-TYPE TRANSCRIPTIONAL REGULATOR RUTR"/>
    <property type="match status" value="1"/>
</dbReference>
<dbReference type="InterPro" id="IPR036271">
    <property type="entry name" value="Tet_transcr_reg_TetR-rel_C_sf"/>
</dbReference>